<dbReference type="InterPro" id="IPR003661">
    <property type="entry name" value="HisK_dim/P_dom"/>
</dbReference>
<evidence type="ECO:0000313" key="11">
    <source>
        <dbReference type="EMBL" id="OCH19617.1"/>
    </source>
</evidence>
<evidence type="ECO:0000256" key="5">
    <source>
        <dbReference type="ARBA" id="ARBA00022692"/>
    </source>
</evidence>
<sequence>MYSIKSRLVNALTVIIGAILLVVFLSLDFILDAWVDKQFDEALIEKSNYFKSLIEVESDEIEFEYHKGFMPQFERKEDAEFFQIWSDNKTFAKSESLAFFNDADLKYKDVPTHESRIFKLKLPDGSMGKAISARFQPQLSSEMDPNDIKYIGTMHLTLAISNQKVTNILLFADLSLLFVFLTTIFGMRMVIINVVDRELESLSLLNKEISELDANAIQIKDNPKESQEIAPIRRELNRYLDLNAKIIANEKRLSSDIAHELKTPIAELISLSEMNIRFPDDIRISATYKEDVLSISNNMKNIVNQLMMLNQSGSKSFSLTQQSVQPYPVVEMVMSELAFKYPEIKDRVLLTSPSHLPAVHADKFCMEVIIKNLLDNALFYSTKGSSISVSLCVDHSQNNVVLCLSNHSGIALTQENIDHLLQPLYQVDRSRTNTERHGLGLSIVKNLCEINSFSLETTYKTETNEISFTVSFPLIPVKI</sequence>
<feature type="coiled-coil region" evidence="8">
    <location>
        <begin position="195"/>
        <end position="222"/>
    </location>
</feature>
<keyword evidence="3" id="KW-0597">Phosphoprotein</keyword>
<reference evidence="11 12" key="1">
    <citation type="submission" date="2016-06" db="EMBL/GenBank/DDBJ databases">
        <authorList>
            <person name="Kjaerup R.B."/>
            <person name="Dalgaard T.S."/>
            <person name="Juul-Madsen H.R."/>
        </authorList>
    </citation>
    <scope>NUCLEOTIDE SEQUENCE [LARGE SCALE GENOMIC DNA]</scope>
    <source>
        <strain evidence="11 12">1S159</strain>
    </source>
</reference>
<dbReference type="AlphaFoldDB" id="A0A1B9NWP0"/>
<proteinExistence type="predicted"/>
<feature type="domain" description="Histidine kinase" evidence="10">
    <location>
        <begin position="256"/>
        <end position="476"/>
    </location>
</feature>
<name>A0A1B9NWP0_ALILO</name>
<accession>A0A1B9NWP0</accession>
<comment type="caution">
    <text evidence="11">The sequence shown here is derived from an EMBL/GenBank/DDBJ whole genome shotgun (WGS) entry which is preliminary data.</text>
</comment>
<dbReference type="STRING" id="688.A6E04_16465"/>
<evidence type="ECO:0000313" key="12">
    <source>
        <dbReference type="Proteomes" id="UP000093523"/>
    </source>
</evidence>
<keyword evidence="8" id="KW-0175">Coiled coil</keyword>
<keyword evidence="6 11" id="KW-0418">Kinase</keyword>
<evidence type="ECO:0000256" key="4">
    <source>
        <dbReference type="ARBA" id="ARBA00022679"/>
    </source>
</evidence>
<gene>
    <name evidence="11" type="ORF">A6E04_16465</name>
</gene>
<dbReference type="InterPro" id="IPR036890">
    <property type="entry name" value="HATPase_C_sf"/>
</dbReference>
<dbReference type="EC" id="2.7.13.3" evidence="2"/>
<evidence type="ECO:0000256" key="6">
    <source>
        <dbReference type="ARBA" id="ARBA00022777"/>
    </source>
</evidence>
<dbReference type="SMART" id="SM00387">
    <property type="entry name" value="HATPase_c"/>
    <property type="match status" value="1"/>
</dbReference>
<dbReference type="CDD" id="cd00082">
    <property type="entry name" value="HisKA"/>
    <property type="match status" value="1"/>
</dbReference>
<evidence type="ECO:0000259" key="10">
    <source>
        <dbReference type="PROSITE" id="PS50109"/>
    </source>
</evidence>
<dbReference type="Gene3D" id="3.30.565.10">
    <property type="entry name" value="Histidine kinase-like ATPase, C-terminal domain"/>
    <property type="match status" value="1"/>
</dbReference>
<feature type="transmembrane region" description="Helical" evidence="9">
    <location>
        <begin position="12"/>
        <end position="31"/>
    </location>
</feature>
<dbReference type="OrthoDB" id="9804645at2"/>
<dbReference type="GO" id="GO:0005886">
    <property type="term" value="C:plasma membrane"/>
    <property type="evidence" value="ECO:0007669"/>
    <property type="project" value="TreeGrafter"/>
</dbReference>
<dbReference type="SUPFAM" id="SSF55874">
    <property type="entry name" value="ATPase domain of HSP90 chaperone/DNA topoisomerase II/histidine kinase"/>
    <property type="match status" value="1"/>
</dbReference>
<keyword evidence="4" id="KW-0808">Transferase</keyword>
<evidence type="ECO:0000256" key="7">
    <source>
        <dbReference type="ARBA" id="ARBA00022989"/>
    </source>
</evidence>
<dbReference type="Proteomes" id="UP000093523">
    <property type="component" value="Unassembled WGS sequence"/>
</dbReference>
<keyword evidence="9" id="KW-0472">Membrane</keyword>
<dbReference type="PANTHER" id="PTHR45436">
    <property type="entry name" value="SENSOR HISTIDINE KINASE YKOH"/>
    <property type="match status" value="1"/>
</dbReference>
<dbReference type="Gene3D" id="1.10.287.130">
    <property type="match status" value="1"/>
</dbReference>
<dbReference type="PANTHER" id="PTHR45436:SF5">
    <property type="entry name" value="SENSOR HISTIDINE KINASE TRCS"/>
    <property type="match status" value="1"/>
</dbReference>
<dbReference type="EMBL" id="MAJU01000015">
    <property type="protein sequence ID" value="OCH19617.1"/>
    <property type="molecule type" value="Genomic_DNA"/>
</dbReference>
<evidence type="ECO:0000256" key="3">
    <source>
        <dbReference type="ARBA" id="ARBA00022553"/>
    </source>
</evidence>
<evidence type="ECO:0000256" key="8">
    <source>
        <dbReference type="SAM" id="Coils"/>
    </source>
</evidence>
<dbReference type="RefSeq" id="WP_017023337.1">
    <property type="nucleotide sequence ID" value="NZ_CAWMPN010000015.1"/>
</dbReference>
<organism evidence="11 12">
    <name type="scientific">Aliivibrio logei</name>
    <name type="common">Vibrio logei</name>
    <dbReference type="NCBI Taxonomy" id="688"/>
    <lineage>
        <taxon>Bacteria</taxon>
        <taxon>Pseudomonadati</taxon>
        <taxon>Pseudomonadota</taxon>
        <taxon>Gammaproteobacteria</taxon>
        <taxon>Vibrionales</taxon>
        <taxon>Vibrionaceae</taxon>
        <taxon>Aliivibrio</taxon>
    </lineage>
</organism>
<dbReference type="Pfam" id="PF02518">
    <property type="entry name" value="HATPase_c"/>
    <property type="match status" value="1"/>
</dbReference>
<dbReference type="PROSITE" id="PS50109">
    <property type="entry name" value="HIS_KIN"/>
    <property type="match status" value="1"/>
</dbReference>
<dbReference type="InterPro" id="IPR050428">
    <property type="entry name" value="TCS_sensor_his_kinase"/>
</dbReference>
<dbReference type="SUPFAM" id="SSF47384">
    <property type="entry name" value="Homodimeric domain of signal transducing histidine kinase"/>
    <property type="match status" value="1"/>
</dbReference>
<evidence type="ECO:0000256" key="9">
    <source>
        <dbReference type="SAM" id="Phobius"/>
    </source>
</evidence>
<dbReference type="GO" id="GO:0000155">
    <property type="term" value="F:phosphorelay sensor kinase activity"/>
    <property type="evidence" value="ECO:0007669"/>
    <property type="project" value="InterPro"/>
</dbReference>
<comment type="catalytic activity">
    <reaction evidence="1">
        <text>ATP + protein L-histidine = ADP + protein N-phospho-L-histidine.</text>
        <dbReference type="EC" id="2.7.13.3"/>
    </reaction>
</comment>
<keyword evidence="5 9" id="KW-0812">Transmembrane</keyword>
<dbReference type="InterPro" id="IPR036097">
    <property type="entry name" value="HisK_dim/P_sf"/>
</dbReference>
<keyword evidence="7 9" id="KW-1133">Transmembrane helix</keyword>
<evidence type="ECO:0000256" key="1">
    <source>
        <dbReference type="ARBA" id="ARBA00000085"/>
    </source>
</evidence>
<dbReference type="InterPro" id="IPR005467">
    <property type="entry name" value="His_kinase_dom"/>
</dbReference>
<dbReference type="InterPro" id="IPR003594">
    <property type="entry name" value="HATPase_dom"/>
</dbReference>
<protein>
    <recommendedName>
        <fullName evidence="2">histidine kinase</fullName>
        <ecNumber evidence="2">2.7.13.3</ecNumber>
    </recommendedName>
</protein>
<evidence type="ECO:0000256" key="2">
    <source>
        <dbReference type="ARBA" id="ARBA00012438"/>
    </source>
</evidence>